<evidence type="ECO:0000256" key="2">
    <source>
        <dbReference type="ARBA" id="ARBA00023043"/>
    </source>
</evidence>
<dbReference type="InterPro" id="IPR036770">
    <property type="entry name" value="Ankyrin_rpt-contain_sf"/>
</dbReference>
<name>A0A9W9FDD9_9EURO</name>
<gene>
    <name evidence="4" type="ORF">N7532_005152</name>
</gene>
<keyword evidence="5" id="KW-1185">Reference proteome</keyword>
<proteinExistence type="predicted"/>
<dbReference type="RefSeq" id="XP_056473805.1">
    <property type="nucleotide sequence ID" value="XM_056617646.1"/>
</dbReference>
<dbReference type="Pfam" id="PF12796">
    <property type="entry name" value="Ank_2"/>
    <property type="match status" value="1"/>
</dbReference>
<evidence type="ECO:0000256" key="3">
    <source>
        <dbReference type="PROSITE-ProRule" id="PRU00023"/>
    </source>
</evidence>
<dbReference type="EMBL" id="JAPQKI010000005">
    <property type="protein sequence ID" value="KAJ5098151.1"/>
    <property type="molecule type" value="Genomic_DNA"/>
</dbReference>
<keyword evidence="2 3" id="KW-0040">ANK repeat</keyword>
<dbReference type="PROSITE" id="PS50088">
    <property type="entry name" value="ANK_REPEAT"/>
    <property type="match status" value="2"/>
</dbReference>
<comment type="caution">
    <text evidence="4">The sequence shown here is derived from an EMBL/GenBank/DDBJ whole genome shotgun (WGS) entry which is preliminary data.</text>
</comment>
<dbReference type="PROSITE" id="PS50297">
    <property type="entry name" value="ANK_REP_REGION"/>
    <property type="match status" value="2"/>
</dbReference>
<accession>A0A9W9FDD9</accession>
<dbReference type="PANTHER" id="PTHR24198">
    <property type="entry name" value="ANKYRIN REPEAT AND PROTEIN KINASE DOMAIN-CONTAINING PROTEIN"/>
    <property type="match status" value="1"/>
</dbReference>
<dbReference type="Gene3D" id="1.25.40.20">
    <property type="entry name" value="Ankyrin repeat-containing domain"/>
    <property type="match status" value="1"/>
</dbReference>
<dbReference type="InterPro" id="IPR002110">
    <property type="entry name" value="Ankyrin_rpt"/>
</dbReference>
<dbReference type="SUPFAM" id="SSF48403">
    <property type="entry name" value="Ankyrin repeat"/>
    <property type="match status" value="1"/>
</dbReference>
<evidence type="ECO:0000313" key="4">
    <source>
        <dbReference type="EMBL" id="KAJ5098151.1"/>
    </source>
</evidence>
<dbReference type="AlphaFoldDB" id="A0A9W9FDD9"/>
<evidence type="ECO:0000313" key="5">
    <source>
        <dbReference type="Proteomes" id="UP001149074"/>
    </source>
</evidence>
<feature type="repeat" description="ANK" evidence="3">
    <location>
        <begin position="232"/>
        <end position="258"/>
    </location>
</feature>
<feature type="repeat" description="ANK" evidence="3">
    <location>
        <begin position="259"/>
        <end position="291"/>
    </location>
</feature>
<evidence type="ECO:0000256" key="1">
    <source>
        <dbReference type="ARBA" id="ARBA00022737"/>
    </source>
</evidence>
<sequence>MTVNEIAGALVISEGVDDEIEFDKLPDIIDDECIDIEILKDCKSLLAVRCRTAESAPGLRAVHLAQFSVREYLLQNLPAQGNGLRLDSSSGDTREAIECRILAGLCLRYMICPAICSPDTEDYQILRHFRDYAANSWHRHVSLDELSITSDSGLMEFAAVLFDEKGPVWAPWKNGLTQLMMAREVNSPANTPLSPLWHTAWYDLVNHVNNLSHENKAKIDERGYSGKTAFTHAACQRGHLRTVELLLESGAEINLNAECGSSPIFIASFNGYLEIVNLLIAKGADAKIFGIDGSSPLLAASYPDHVDRTPPCPSEGTCQYVGYK</sequence>
<protein>
    <recommendedName>
        <fullName evidence="6">Ankyrin</fullName>
    </recommendedName>
</protein>
<evidence type="ECO:0008006" key="6">
    <source>
        <dbReference type="Google" id="ProtNLM"/>
    </source>
</evidence>
<keyword evidence="1" id="KW-0677">Repeat</keyword>
<dbReference type="SMART" id="SM00248">
    <property type="entry name" value="ANK"/>
    <property type="match status" value="2"/>
</dbReference>
<reference evidence="4" key="1">
    <citation type="submission" date="2022-11" db="EMBL/GenBank/DDBJ databases">
        <authorList>
            <person name="Petersen C."/>
        </authorList>
    </citation>
    <scope>NUCLEOTIDE SEQUENCE</scope>
    <source>
        <strain evidence="4">IBT 30761</strain>
    </source>
</reference>
<organism evidence="4 5">
    <name type="scientific">Penicillium argentinense</name>
    <dbReference type="NCBI Taxonomy" id="1131581"/>
    <lineage>
        <taxon>Eukaryota</taxon>
        <taxon>Fungi</taxon>
        <taxon>Dikarya</taxon>
        <taxon>Ascomycota</taxon>
        <taxon>Pezizomycotina</taxon>
        <taxon>Eurotiomycetes</taxon>
        <taxon>Eurotiomycetidae</taxon>
        <taxon>Eurotiales</taxon>
        <taxon>Aspergillaceae</taxon>
        <taxon>Penicillium</taxon>
    </lineage>
</organism>
<dbReference type="GeneID" id="81356625"/>
<dbReference type="OrthoDB" id="4772757at2759"/>
<dbReference type="Proteomes" id="UP001149074">
    <property type="component" value="Unassembled WGS sequence"/>
</dbReference>
<reference evidence="4" key="2">
    <citation type="journal article" date="2023" name="IMA Fungus">
        <title>Comparative genomic study of the Penicillium genus elucidates a diverse pangenome and 15 lateral gene transfer events.</title>
        <authorList>
            <person name="Petersen C."/>
            <person name="Sorensen T."/>
            <person name="Nielsen M.R."/>
            <person name="Sondergaard T.E."/>
            <person name="Sorensen J.L."/>
            <person name="Fitzpatrick D.A."/>
            <person name="Frisvad J.C."/>
            <person name="Nielsen K.L."/>
        </authorList>
    </citation>
    <scope>NUCLEOTIDE SEQUENCE</scope>
    <source>
        <strain evidence="4">IBT 30761</strain>
    </source>
</reference>
<dbReference type="PANTHER" id="PTHR24198:SF194">
    <property type="entry name" value="INVERSIN-A"/>
    <property type="match status" value="1"/>
</dbReference>